<keyword evidence="1" id="KW-0472">Membrane</keyword>
<accession>A0A1J4VAD4</accession>
<sequence>MKTLKTYKHATSSLTIYDEGIELATLTKKRFIKKNDIAEVILKRFSGQVHFRTNSNEIIKFTLPTDFIKQNEHERLEQFMVGKISEDEFINPKNDFFISEETRLKQIENQKKAEELAEEYKKSPTKYRIQIAFILLLLIVVIGSFGYIIFGGINTSNNLETRTERIADKTPSAYNQAQRFVKAALKAPSTAQFPLTGNTQEVQTNRFLSQGYVDSQNSFGAMLRTSFVVTLRYNGAESYDALRNSANWELEELILDDQVIYPAQ</sequence>
<reference evidence="2 3" key="1">
    <citation type="journal article" date="2016" name="Environ. Microbiol.">
        <title>Genomic resolution of a cold subsurface aquifer community provides metabolic insights for novel microbes adapted to high CO concentrations.</title>
        <authorList>
            <person name="Probst A.J."/>
            <person name="Castelle C.J."/>
            <person name="Singh A."/>
            <person name="Brown C.T."/>
            <person name="Anantharaman K."/>
            <person name="Sharon I."/>
            <person name="Hug L.A."/>
            <person name="Burstein D."/>
            <person name="Emerson J.B."/>
            <person name="Thomas B.C."/>
            <person name="Banfield J.F."/>
        </authorList>
    </citation>
    <scope>NUCLEOTIDE SEQUENCE [LARGE SCALE GENOMIC DNA]</scope>
    <source>
        <strain evidence="2">CG1_02_47_685</strain>
    </source>
</reference>
<evidence type="ECO:0000313" key="2">
    <source>
        <dbReference type="EMBL" id="OIO32233.1"/>
    </source>
</evidence>
<keyword evidence="1" id="KW-0812">Transmembrane</keyword>
<comment type="caution">
    <text evidence="2">The sequence shown here is derived from an EMBL/GenBank/DDBJ whole genome shotgun (WGS) entry which is preliminary data.</text>
</comment>
<dbReference type="EMBL" id="MNVO01000046">
    <property type="protein sequence ID" value="OIO32233.1"/>
    <property type="molecule type" value="Genomic_DNA"/>
</dbReference>
<evidence type="ECO:0000256" key="1">
    <source>
        <dbReference type="SAM" id="Phobius"/>
    </source>
</evidence>
<proteinExistence type="predicted"/>
<gene>
    <name evidence="2" type="ORF">AUJ44_03095</name>
</gene>
<organism evidence="2 3">
    <name type="scientific">Candidatus Nomurabacteria bacterium CG1_02_47_685</name>
    <dbReference type="NCBI Taxonomy" id="1805282"/>
    <lineage>
        <taxon>Bacteria</taxon>
        <taxon>Candidatus Nomuraibacteriota</taxon>
    </lineage>
</organism>
<dbReference type="Proteomes" id="UP000183206">
    <property type="component" value="Unassembled WGS sequence"/>
</dbReference>
<dbReference type="AlphaFoldDB" id="A0A1J4VAD4"/>
<feature type="transmembrane region" description="Helical" evidence="1">
    <location>
        <begin position="131"/>
        <end position="153"/>
    </location>
</feature>
<name>A0A1J4VAD4_9BACT</name>
<evidence type="ECO:0000313" key="3">
    <source>
        <dbReference type="Proteomes" id="UP000183206"/>
    </source>
</evidence>
<protein>
    <submittedName>
        <fullName evidence="2">Uncharacterized protein</fullName>
    </submittedName>
</protein>
<keyword evidence="1" id="KW-1133">Transmembrane helix</keyword>